<keyword evidence="1" id="KW-1133">Transmembrane helix</keyword>
<keyword evidence="1" id="KW-0812">Transmembrane</keyword>
<dbReference type="Proteomes" id="UP001058974">
    <property type="component" value="Chromosome 3"/>
</dbReference>
<keyword evidence="3" id="KW-1185">Reference proteome</keyword>
<dbReference type="Gramene" id="Psat03G0319000-T6">
    <property type="protein sequence ID" value="KAI5428089.1"/>
    <property type="gene ID" value="KIW84_033190"/>
</dbReference>
<name>A0A9D4XXV7_PEA</name>
<keyword evidence="1" id="KW-0472">Membrane</keyword>
<sequence>MLSTLEDGKIVKGLAGIPSEGPVLLVGNHMLLALDTVSLLSQMYTEQDIIVRGMAHPLMFRRRKRGRLPEVSSFDWLRVMGIFPVTATNLFKLFSSKSHVLLFPGGVREAFHRKVSPLSWLFILSLIFLMESGFGHPTFSKVFDLFFLDSDNKLSHLSHL</sequence>
<dbReference type="AlphaFoldDB" id="A0A9D4XXV7"/>
<proteinExistence type="predicted"/>
<dbReference type="GO" id="GO:0016020">
    <property type="term" value="C:membrane"/>
    <property type="evidence" value="ECO:0007669"/>
    <property type="project" value="TreeGrafter"/>
</dbReference>
<evidence type="ECO:0000256" key="1">
    <source>
        <dbReference type="SAM" id="Phobius"/>
    </source>
</evidence>
<dbReference type="EMBL" id="JAMSHJ010000003">
    <property type="protein sequence ID" value="KAI5428089.1"/>
    <property type="molecule type" value="Genomic_DNA"/>
</dbReference>
<feature type="transmembrane region" description="Helical" evidence="1">
    <location>
        <begin position="115"/>
        <end position="134"/>
    </location>
</feature>
<gene>
    <name evidence="2" type="ORF">KIW84_033190</name>
</gene>
<evidence type="ECO:0008006" key="4">
    <source>
        <dbReference type="Google" id="ProtNLM"/>
    </source>
</evidence>
<reference evidence="2 3" key="1">
    <citation type="journal article" date="2022" name="Nat. Genet.">
        <title>Improved pea reference genome and pan-genome highlight genomic features and evolutionary characteristics.</title>
        <authorList>
            <person name="Yang T."/>
            <person name="Liu R."/>
            <person name="Luo Y."/>
            <person name="Hu S."/>
            <person name="Wang D."/>
            <person name="Wang C."/>
            <person name="Pandey M.K."/>
            <person name="Ge S."/>
            <person name="Xu Q."/>
            <person name="Li N."/>
            <person name="Li G."/>
            <person name="Huang Y."/>
            <person name="Saxena R.K."/>
            <person name="Ji Y."/>
            <person name="Li M."/>
            <person name="Yan X."/>
            <person name="He Y."/>
            <person name="Liu Y."/>
            <person name="Wang X."/>
            <person name="Xiang C."/>
            <person name="Varshney R.K."/>
            <person name="Ding H."/>
            <person name="Gao S."/>
            <person name="Zong X."/>
        </authorList>
    </citation>
    <scope>NUCLEOTIDE SEQUENCE [LARGE SCALE GENOMIC DNA]</scope>
    <source>
        <strain evidence="2 3">cv. Zhongwan 6</strain>
    </source>
</reference>
<dbReference type="PANTHER" id="PTHR22753:SF24">
    <property type="entry name" value="ESTERASE_LIPASE_THIOESTERASE FAMILY PROTEIN"/>
    <property type="match status" value="1"/>
</dbReference>
<protein>
    <recommendedName>
        <fullName evidence="4">Acyltransferase</fullName>
    </recommendedName>
</protein>
<evidence type="ECO:0000313" key="2">
    <source>
        <dbReference type="EMBL" id="KAI5428089.1"/>
    </source>
</evidence>
<evidence type="ECO:0000313" key="3">
    <source>
        <dbReference type="Proteomes" id="UP001058974"/>
    </source>
</evidence>
<accession>A0A9D4XXV7</accession>
<dbReference type="PANTHER" id="PTHR22753">
    <property type="entry name" value="TRANSMEMBRANE PROTEIN 68"/>
    <property type="match status" value="1"/>
</dbReference>
<organism evidence="2 3">
    <name type="scientific">Pisum sativum</name>
    <name type="common">Garden pea</name>
    <name type="synonym">Lathyrus oleraceus</name>
    <dbReference type="NCBI Taxonomy" id="3888"/>
    <lineage>
        <taxon>Eukaryota</taxon>
        <taxon>Viridiplantae</taxon>
        <taxon>Streptophyta</taxon>
        <taxon>Embryophyta</taxon>
        <taxon>Tracheophyta</taxon>
        <taxon>Spermatophyta</taxon>
        <taxon>Magnoliopsida</taxon>
        <taxon>eudicotyledons</taxon>
        <taxon>Gunneridae</taxon>
        <taxon>Pentapetalae</taxon>
        <taxon>rosids</taxon>
        <taxon>fabids</taxon>
        <taxon>Fabales</taxon>
        <taxon>Fabaceae</taxon>
        <taxon>Papilionoideae</taxon>
        <taxon>50 kb inversion clade</taxon>
        <taxon>NPAAA clade</taxon>
        <taxon>Hologalegina</taxon>
        <taxon>IRL clade</taxon>
        <taxon>Fabeae</taxon>
        <taxon>Lathyrus</taxon>
    </lineage>
</organism>
<comment type="caution">
    <text evidence="2">The sequence shown here is derived from an EMBL/GenBank/DDBJ whole genome shotgun (WGS) entry which is preliminary data.</text>
</comment>